<dbReference type="PANTHER" id="PTHR43693:SF1">
    <property type="entry name" value="PROTEIN PHOSPHATASE CHEZ"/>
    <property type="match status" value="1"/>
</dbReference>
<comment type="subcellular location">
    <subcellularLocation>
        <location evidence="1 10">Cytoplasm</location>
    </subcellularLocation>
</comment>
<accession>A0A3A1YRS5</accession>
<dbReference type="NCBIfam" id="NF008368">
    <property type="entry name" value="PRK11166.1"/>
    <property type="match status" value="1"/>
</dbReference>
<name>A0A3A1YRS5_9BURK</name>
<dbReference type="GO" id="GO:0004721">
    <property type="term" value="F:phosphoprotein phosphatase activity"/>
    <property type="evidence" value="ECO:0007669"/>
    <property type="project" value="UniProtKB-KW"/>
</dbReference>
<evidence type="ECO:0000256" key="8">
    <source>
        <dbReference type="ARBA" id="ARBA00022912"/>
    </source>
</evidence>
<dbReference type="GO" id="GO:0097588">
    <property type="term" value="P:archaeal or bacterial-type flagellum-dependent cell motility"/>
    <property type="evidence" value="ECO:0007669"/>
    <property type="project" value="UniProtKB-KW"/>
</dbReference>
<dbReference type="RefSeq" id="WP_114419682.1">
    <property type="nucleotide sequence ID" value="NZ_NQYH01000012.1"/>
</dbReference>
<evidence type="ECO:0000256" key="6">
    <source>
        <dbReference type="ARBA" id="ARBA00022779"/>
    </source>
</evidence>
<keyword evidence="6 10" id="KW-0283">Flagellar rotation</keyword>
<dbReference type="AlphaFoldDB" id="A0A3A1YRS5"/>
<evidence type="ECO:0000313" key="14">
    <source>
        <dbReference type="Proteomes" id="UP000266206"/>
    </source>
</evidence>
<dbReference type="SUPFAM" id="SSF75708">
    <property type="entry name" value="Chemotaxis phosphatase CheZ"/>
    <property type="match status" value="1"/>
</dbReference>
<dbReference type="Proteomes" id="UP000266206">
    <property type="component" value="Unassembled WGS sequence"/>
</dbReference>
<dbReference type="PIRSF" id="PIRSF002884">
    <property type="entry name" value="CheZ"/>
    <property type="match status" value="1"/>
</dbReference>
<keyword evidence="8 10" id="KW-0904">Protein phosphatase</keyword>
<dbReference type="OrthoDB" id="9773007at2"/>
<protein>
    <recommendedName>
        <fullName evidence="3 10">Protein phosphatase CheZ</fullName>
        <ecNumber evidence="10">3.1.3.-</ecNumber>
    </recommendedName>
    <alternativeName>
        <fullName evidence="9 10">Chemotaxis protein CheZ</fullName>
    </alternativeName>
</protein>
<evidence type="ECO:0000256" key="5">
    <source>
        <dbReference type="ARBA" id="ARBA00022500"/>
    </source>
</evidence>
<comment type="similarity">
    <text evidence="2 10">Belongs to the CheZ family.</text>
</comment>
<feature type="site" description="Enhances dephosphorylation of CheY-P" evidence="11">
    <location>
        <position position="149"/>
    </location>
</feature>
<dbReference type="EMBL" id="NQYH01000012">
    <property type="protein sequence ID" value="RIY39949.1"/>
    <property type="molecule type" value="Genomic_DNA"/>
</dbReference>
<gene>
    <name evidence="13" type="ORF">CJP73_12760</name>
</gene>
<evidence type="ECO:0000256" key="1">
    <source>
        <dbReference type="ARBA" id="ARBA00004496"/>
    </source>
</evidence>
<evidence type="ECO:0000256" key="10">
    <source>
        <dbReference type="PIRNR" id="PIRNR002884"/>
    </source>
</evidence>
<comment type="function">
    <text evidence="10">Plays an important role in bacterial chemotaxis signal transduction pathway by accelerating the dephosphorylation of phosphorylated CheY (CheY-P).</text>
</comment>
<dbReference type="Gene3D" id="1.10.287.500">
    <property type="entry name" value="Helix hairpin bin"/>
    <property type="match status" value="1"/>
</dbReference>
<evidence type="ECO:0000256" key="9">
    <source>
        <dbReference type="ARBA" id="ARBA00029599"/>
    </source>
</evidence>
<keyword evidence="7 10" id="KW-0378">Hydrolase</keyword>
<keyword evidence="5 10" id="KW-0145">Chemotaxis</keyword>
<reference evidence="13 14" key="1">
    <citation type="submission" date="2017-08" db="EMBL/GenBank/DDBJ databases">
        <title>Pusillimonas indicus sp. nov., a member of the family Alcaligenaceae isolated from surface seawater.</title>
        <authorList>
            <person name="Li J."/>
        </authorList>
    </citation>
    <scope>NUCLEOTIDE SEQUENCE [LARGE SCALE GENOMIC DNA]</scope>
    <source>
        <strain evidence="13 14">L52-1-41</strain>
    </source>
</reference>
<organism evidence="13 14">
    <name type="scientific">Neopusillimonas maritima</name>
    <dbReference type="NCBI Taxonomy" id="2026239"/>
    <lineage>
        <taxon>Bacteria</taxon>
        <taxon>Pseudomonadati</taxon>
        <taxon>Pseudomonadota</taxon>
        <taxon>Betaproteobacteria</taxon>
        <taxon>Burkholderiales</taxon>
        <taxon>Alcaligenaceae</taxon>
        <taxon>Neopusillimonas</taxon>
    </lineage>
</organism>
<dbReference type="GO" id="GO:0009288">
    <property type="term" value="C:bacterial-type flagellum"/>
    <property type="evidence" value="ECO:0007669"/>
    <property type="project" value="InterPro"/>
</dbReference>
<dbReference type="GO" id="GO:0006935">
    <property type="term" value="P:chemotaxis"/>
    <property type="evidence" value="ECO:0007669"/>
    <property type="project" value="UniProtKB-KW"/>
</dbReference>
<dbReference type="PANTHER" id="PTHR43693">
    <property type="entry name" value="PROTEIN PHOSPHATASE CHEZ"/>
    <property type="match status" value="1"/>
</dbReference>
<evidence type="ECO:0000256" key="12">
    <source>
        <dbReference type="SAM" id="MobiDB-lite"/>
    </source>
</evidence>
<evidence type="ECO:0000256" key="7">
    <source>
        <dbReference type="ARBA" id="ARBA00022801"/>
    </source>
</evidence>
<feature type="region of interest" description="Disordered" evidence="12">
    <location>
        <begin position="183"/>
        <end position="206"/>
    </location>
</feature>
<evidence type="ECO:0000256" key="4">
    <source>
        <dbReference type="ARBA" id="ARBA00022490"/>
    </source>
</evidence>
<evidence type="ECO:0000256" key="11">
    <source>
        <dbReference type="PIRSR" id="PIRSR002884-1"/>
    </source>
</evidence>
<comment type="subunit">
    <text evidence="10">Homodimer.</text>
</comment>
<comment type="caution">
    <text evidence="13">The sequence shown here is derived from an EMBL/GenBank/DDBJ whole genome shotgun (WGS) entry which is preliminary data.</text>
</comment>
<evidence type="ECO:0000256" key="2">
    <source>
        <dbReference type="ARBA" id="ARBA00005908"/>
    </source>
</evidence>
<dbReference type="GO" id="GO:0050920">
    <property type="term" value="P:regulation of chemotaxis"/>
    <property type="evidence" value="ECO:0007669"/>
    <property type="project" value="InterPro"/>
</dbReference>
<keyword evidence="4 10" id="KW-0963">Cytoplasm</keyword>
<dbReference type="EC" id="3.1.3.-" evidence="10"/>
<evidence type="ECO:0000256" key="3">
    <source>
        <dbReference type="ARBA" id="ARBA00018484"/>
    </source>
</evidence>
<dbReference type="GO" id="GO:0005737">
    <property type="term" value="C:cytoplasm"/>
    <property type="evidence" value="ECO:0007669"/>
    <property type="project" value="UniProtKB-SubCell"/>
</dbReference>
<proteinExistence type="inferred from homology"/>
<evidence type="ECO:0000313" key="13">
    <source>
        <dbReference type="EMBL" id="RIY39949.1"/>
    </source>
</evidence>
<sequence>MSTESNHIKPGVDANTPELIQQVANVTRMLRESMRELGLDRAITEAADAIPDARERLDYVAHKTEQAATRVLNVAEEMQPAQEEMQKRAEALDQRWQAWFDQPAELAQARELVDDTRLLLQDIPDRTKTAQQQILEIIMAQDFQDLTGQVISRMLGVINSIETELIQVLISHLPEEEREAKRKEIDQLLNGPQIKPAEKPDVVSNQDQVDDLLSSLGF</sequence>
<dbReference type="Pfam" id="PF04344">
    <property type="entry name" value="CheZ"/>
    <property type="match status" value="1"/>
</dbReference>
<dbReference type="InterPro" id="IPR050992">
    <property type="entry name" value="CheZ_family_phosphatases"/>
</dbReference>
<dbReference type="InterPro" id="IPR007439">
    <property type="entry name" value="Chemotax_Pase_CheZ"/>
</dbReference>